<accession>A0A448XLW0</accession>
<dbReference type="InterPro" id="IPR008145">
    <property type="entry name" value="GK/Ca_channel_bsu"/>
</dbReference>
<dbReference type="PANTHER" id="PTHR23122">
    <property type="entry name" value="MEMBRANE-ASSOCIATED GUANYLATE KINASE MAGUK"/>
    <property type="match status" value="1"/>
</dbReference>
<evidence type="ECO:0000313" key="3">
    <source>
        <dbReference type="Proteomes" id="UP000784294"/>
    </source>
</evidence>
<protein>
    <recommendedName>
        <fullName evidence="1">Guanylate kinase/L-type calcium channel beta subunit domain-containing protein</fullName>
    </recommendedName>
</protein>
<dbReference type="Pfam" id="PF00625">
    <property type="entry name" value="Guanylate_kin"/>
    <property type="match status" value="1"/>
</dbReference>
<gene>
    <name evidence="2" type="ORF">PXEA_LOCUS33295</name>
</gene>
<feature type="domain" description="Guanylate kinase/L-type calcium channel beta subunit" evidence="1">
    <location>
        <begin position="16"/>
        <end position="83"/>
    </location>
</feature>
<name>A0A448XLW0_9PLAT</name>
<reference evidence="2" key="1">
    <citation type="submission" date="2018-11" db="EMBL/GenBank/DDBJ databases">
        <authorList>
            <consortium name="Pathogen Informatics"/>
        </authorList>
    </citation>
    <scope>NUCLEOTIDE SEQUENCE</scope>
</reference>
<dbReference type="InterPro" id="IPR027417">
    <property type="entry name" value="P-loop_NTPase"/>
</dbReference>
<proteinExistence type="predicted"/>
<dbReference type="AlphaFoldDB" id="A0A448XLW0"/>
<evidence type="ECO:0000313" key="2">
    <source>
        <dbReference type="EMBL" id="VEL39855.1"/>
    </source>
</evidence>
<dbReference type="Proteomes" id="UP000784294">
    <property type="component" value="Unassembled WGS sequence"/>
</dbReference>
<dbReference type="OrthoDB" id="43580at2759"/>
<dbReference type="SUPFAM" id="SSF52540">
    <property type="entry name" value="P-loop containing nucleoside triphosphate hydrolases"/>
    <property type="match status" value="1"/>
</dbReference>
<dbReference type="EMBL" id="CAAALY010262791">
    <property type="protein sequence ID" value="VEL39855.1"/>
    <property type="molecule type" value="Genomic_DNA"/>
</dbReference>
<keyword evidence="3" id="KW-1185">Reference proteome</keyword>
<dbReference type="Gene3D" id="3.40.50.300">
    <property type="entry name" value="P-loop containing nucleotide triphosphate hydrolases"/>
    <property type="match status" value="1"/>
</dbReference>
<sequence length="199" mass="22992">MTDTTQIGLQSTDVLPYETITKVEFETRRDRHDFVEWGVFNSAFYGTSRQSIDSLVQAGKVCCLALRPDVSMSHKCCVKKQRLALARNRLRLMDTLTMSDRVLERMGDFSLNLLSQKFIEKYFVLHYRSTENLTILFILSSAPNVYTPQSVRAMRNTGLLPYVIFISPPERLDEFRKLRARLGETYDCTVSYLFSFIAS</sequence>
<organism evidence="2 3">
    <name type="scientific">Protopolystoma xenopodis</name>
    <dbReference type="NCBI Taxonomy" id="117903"/>
    <lineage>
        <taxon>Eukaryota</taxon>
        <taxon>Metazoa</taxon>
        <taxon>Spiralia</taxon>
        <taxon>Lophotrochozoa</taxon>
        <taxon>Platyhelminthes</taxon>
        <taxon>Monogenea</taxon>
        <taxon>Polyopisthocotylea</taxon>
        <taxon>Polystomatidea</taxon>
        <taxon>Polystomatidae</taxon>
        <taxon>Protopolystoma</taxon>
    </lineage>
</organism>
<dbReference type="InterPro" id="IPR050716">
    <property type="entry name" value="MAGUK"/>
</dbReference>
<comment type="caution">
    <text evidence="2">The sequence shown here is derived from an EMBL/GenBank/DDBJ whole genome shotgun (WGS) entry which is preliminary data.</text>
</comment>
<evidence type="ECO:0000259" key="1">
    <source>
        <dbReference type="Pfam" id="PF00625"/>
    </source>
</evidence>